<dbReference type="EC" id="2.1.1.221" evidence="1"/>
<dbReference type="InterPro" id="IPR007356">
    <property type="entry name" value="tRNA_m1G_MeTrfase_euk"/>
</dbReference>
<dbReference type="PANTHER" id="PTHR13563:SF13">
    <property type="entry name" value="TRNA METHYLTRANSFERASE 10 HOMOLOG A"/>
    <property type="match status" value="1"/>
</dbReference>
<dbReference type="PROSITE" id="PS51675">
    <property type="entry name" value="SAM_MT_TRM10"/>
    <property type="match status" value="1"/>
</dbReference>
<feature type="compositionally biased region" description="Polar residues" evidence="6">
    <location>
        <begin position="356"/>
        <end position="375"/>
    </location>
</feature>
<evidence type="ECO:0000256" key="2">
    <source>
        <dbReference type="ARBA" id="ARBA00022603"/>
    </source>
</evidence>
<feature type="compositionally biased region" description="Basic and acidic residues" evidence="6">
    <location>
        <begin position="1"/>
        <end position="14"/>
    </location>
</feature>
<evidence type="ECO:0000259" key="7">
    <source>
        <dbReference type="PROSITE" id="PS51675"/>
    </source>
</evidence>
<name>A0AAE1AI91_9GAST</name>
<feature type="compositionally biased region" description="Polar residues" evidence="6">
    <location>
        <begin position="328"/>
        <end position="338"/>
    </location>
</feature>
<dbReference type="AlphaFoldDB" id="A0AAE1AI91"/>
<reference evidence="8" key="1">
    <citation type="journal article" date="2023" name="G3 (Bethesda)">
        <title>A reference genome for the long-term kleptoplast-retaining sea slug Elysia crispata morphotype clarki.</title>
        <authorList>
            <person name="Eastman K.E."/>
            <person name="Pendleton A.L."/>
            <person name="Shaikh M.A."/>
            <person name="Suttiyut T."/>
            <person name="Ogas R."/>
            <person name="Tomko P."/>
            <person name="Gavelis G."/>
            <person name="Widhalm J.R."/>
            <person name="Wisecaver J.H."/>
        </authorList>
    </citation>
    <scope>NUCLEOTIDE SEQUENCE</scope>
    <source>
        <strain evidence="8">ECLA1</strain>
    </source>
</reference>
<evidence type="ECO:0000313" key="8">
    <source>
        <dbReference type="EMBL" id="KAK3787616.1"/>
    </source>
</evidence>
<evidence type="ECO:0000256" key="4">
    <source>
        <dbReference type="ARBA" id="ARBA00022691"/>
    </source>
</evidence>
<dbReference type="GO" id="GO:0000049">
    <property type="term" value="F:tRNA binding"/>
    <property type="evidence" value="ECO:0007669"/>
    <property type="project" value="TreeGrafter"/>
</dbReference>
<evidence type="ECO:0000256" key="1">
    <source>
        <dbReference type="ARBA" id="ARBA00012797"/>
    </source>
</evidence>
<dbReference type="Proteomes" id="UP001283361">
    <property type="component" value="Unassembled WGS sequence"/>
</dbReference>
<comment type="catalytic activity">
    <reaction evidence="5">
        <text>guanosine(9) in tRNA + S-adenosyl-L-methionine = N(1)-methylguanosine(9) in tRNA + S-adenosyl-L-homocysteine + H(+)</text>
        <dbReference type="Rhea" id="RHEA:43156"/>
        <dbReference type="Rhea" id="RHEA-COMP:10367"/>
        <dbReference type="Rhea" id="RHEA-COMP:10368"/>
        <dbReference type="ChEBI" id="CHEBI:15378"/>
        <dbReference type="ChEBI" id="CHEBI:57856"/>
        <dbReference type="ChEBI" id="CHEBI:59789"/>
        <dbReference type="ChEBI" id="CHEBI:73542"/>
        <dbReference type="ChEBI" id="CHEBI:74269"/>
        <dbReference type="EC" id="2.1.1.221"/>
    </reaction>
</comment>
<gene>
    <name evidence="8" type="ORF">RRG08_034319</name>
</gene>
<sequence>MEITETESHSKLEGVNEGSPGIPMSKNQLKKMKKKEKWLAIKQEKRQNAKLKRKQRLAEMRENGVDIGPTRKSLKLKTMKNSACKLRVVIDLSLDEYMAEKDINSLTCQLQHSYAANRRAENPLQLYFCGMSGKTKERLDRIGDYKGWDIYPENQPYEKVFPIESLVYLSSESSNVLTSLSEDKVYVIGGLVDHNQHKGLCHTLAEGKGIAHAQLPISDYLDMKTRKVLTVNQVFSILLRYTETKDWKKAFLAEMPQRKNVNLKEMSSSHCSTSTEADKCDSSKYQVSKSTEYNEPLSGAVSSEKLASALKYAQKTSEDCNEVKQVSTVEAGSKNYEQVDSIIRDQANQKDCDDPGNNSEISDEISGSTPKGENR</sequence>
<organism evidence="8 9">
    <name type="scientific">Elysia crispata</name>
    <name type="common">lettuce slug</name>
    <dbReference type="NCBI Taxonomy" id="231223"/>
    <lineage>
        <taxon>Eukaryota</taxon>
        <taxon>Metazoa</taxon>
        <taxon>Spiralia</taxon>
        <taxon>Lophotrochozoa</taxon>
        <taxon>Mollusca</taxon>
        <taxon>Gastropoda</taxon>
        <taxon>Heterobranchia</taxon>
        <taxon>Euthyneura</taxon>
        <taxon>Panpulmonata</taxon>
        <taxon>Sacoglossa</taxon>
        <taxon>Placobranchoidea</taxon>
        <taxon>Plakobranchidae</taxon>
        <taxon>Elysia</taxon>
    </lineage>
</organism>
<evidence type="ECO:0000256" key="6">
    <source>
        <dbReference type="SAM" id="MobiDB-lite"/>
    </source>
</evidence>
<dbReference type="InterPro" id="IPR038459">
    <property type="entry name" value="MT_TRM10-typ_sf"/>
</dbReference>
<keyword evidence="4" id="KW-0949">S-adenosyl-L-methionine</keyword>
<evidence type="ECO:0000256" key="3">
    <source>
        <dbReference type="ARBA" id="ARBA00022679"/>
    </source>
</evidence>
<dbReference type="InterPro" id="IPR028564">
    <property type="entry name" value="MT_TRM10-typ"/>
</dbReference>
<evidence type="ECO:0000313" key="9">
    <source>
        <dbReference type="Proteomes" id="UP001283361"/>
    </source>
</evidence>
<dbReference type="FunFam" id="3.40.1280.30:FF:000001">
    <property type="entry name" value="tRNA methyltransferase 10 homolog A"/>
    <property type="match status" value="1"/>
</dbReference>
<feature type="domain" description="SAM-dependent MTase TRM10-type" evidence="7">
    <location>
        <begin position="70"/>
        <end position="262"/>
    </location>
</feature>
<dbReference type="GO" id="GO:0005654">
    <property type="term" value="C:nucleoplasm"/>
    <property type="evidence" value="ECO:0007669"/>
    <property type="project" value="TreeGrafter"/>
</dbReference>
<comment type="caution">
    <text evidence="8">The sequence shown here is derived from an EMBL/GenBank/DDBJ whole genome shotgun (WGS) entry which is preliminary data.</text>
</comment>
<feature type="region of interest" description="Disordered" evidence="6">
    <location>
        <begin position="1"/>
        <end position="36"/>
    </location>
</feature>
<dbReference type="PANTHER" id="PTHR13563">
    <property type="entry name" value="TRNA (GUANINE-9-) METHYLTRANSFERASE"/>
    <property type="match status" value="1"/>
</dbReference>
<dbReference type="Gene3D" id="3.40.1280.30">
    <property type="match status" value="1"/>
</dbReference>
<dbReference type="CDD" id="cd18101">
    <property type="entry name" value="Trm10euk_A"/>
    <property type="match status" value="1"/>
</dbReference>
<dbReference type="GO" id="GO:0052905">
    <property type="term" value="F:tRNA (guanosine(9)-N1)-methyltransferase activity"/>
    <property type="evidence" value="ECO:0007669"/>
    <property type="project" value="UniProtKB-EC"/>
</dbReference>
<keyword evidence="9" id="KW-1185">Reference proteome</keyword>
<dbReference type="GO" id="GO:0002939">
    <property type="term" value="P:tRNA N1-guanine methylation"/>
    <property type="evidence" value="ECO:0007669"/>
    <property type="project" value="TreeGrafter"/>
</dbReference>
<keyword evidence="2" id="KW-0489">Methyltransferase</keyword>
<feature type="region of interest" description="Disordered" evidence="6">
    <location>
        <begin position="328"/>
        <end position="375"/>
    </location>
</feature>
<keyword evidence="3" id="KW-0808">Transferase</keyword>
<protein>
    <recommendedName>
        <fullName evidence="1">tRNA (guanine(9)-N(1))-methyltransferase</fullName>
        <ecNumber evidence="1">2.1.1.221</ecNumber>
    </recommendedName>
</protein>
<evidence type="ECO:0000256" key="5">
    <source>
        <dbReference type="ARBA" id="ARBA00048434"/>
    </source>
</evidence>
<proteinExistence type="predicted"/>
<accession>A0AAE1AI91</accession>
<dbReference type="EMBL" id="JAWDGP010001849">
    <property type="protein sequence ID" value="KAK3787616.1"/>
    <property type="molecule type" value="Genomic_DNA"/>
</dbReference>